<dbReference type="GO" id="GO:0008184">
    <property type="term" value="F:glycogen phosphorylase activity"/>
    <property type="evidence" value="ECO:0007669"/>
    <property type="project" value="InterPro"/>
</dbReference>
<evidence type="ECO:0000256" key="6">
    <source>
        <dbReference type="ARBA" id="ARBA00022898"/>
    </source>
</evidence>
<evidence type="ECO:0000256" key="9">
    <source>
        <dbReference type="RuleBase" id="RU000587"/>
    </source>
</evidence>
<dbReference type="SUPFAM" id="SSF53756">
    <property type="entry name" value="UDP-Glycosyltransferase/glycogen phosphorylase"/>
    <property type="match status" value="1"/>
</dbReference>
<evidence type="ECO:0000256" key="1">
    <source>
        <dbReference type="ARBA" id="ARBA00001275"/>
    </source>
</evidence>
<dbReference type="EMBL" id="QORE01001662">
    <property type="protein sequence ID" value="RCI71023.1"/>
    <property type="molecule type" value="Genomic_DNA"/>
</dbReference>
<gene>
    <name evidence="10" type="ORF">DT376_31380</name>
</gene>
<dbReference type="Proteomes" id="UP000253594">
    <property type="component" value="Unassembled WGS sequence"/>
</dbReference>
<comment type="caution">
    <text evidence="10">The sequence shown here is derived from an EMBL/GenBank/DDBJ whole genome shotgun (WGS) entry which is preliminary data.</text>
</comment>
<keyword evidence="6 9" id="KW-0663">Pyridoxal phosphate</keyword>
<reference evidence="10 11" key="1">
    <citation type="submission" date="2018-07" db="EMBL/GenBank/DDBJ databases">
        <title>Mechanisms of high-level aminoglycoside resistance among Gram-negative pathogens in Brazil.</title>
        <authorList>
            <person name="Ballaben A.S."/>
            <person name="Darini A.L.C."/>
            <person name="Doi Y."/>
        </authorList>
    </citation>
    <scope>NUCLEOTIDE SEQUENCE [LARGE SCALE GENOMIC DNA]</scope>
    <source>
        <strain evidence="10 11">B2-305</strain>
    </source>
</reference>
<comment type="function">
    <text evidence="8">Phosphorylase is an important allosteric enzyme in carbohydrate metabolism. Enzymes from different sources differ in their regulatory mechanisms and in their natural substrates. However, all known phosphorylases share catalytic and structural properties.</text>
</comment>
<comment type="cofactor">
    <cofactor evidence="2 9">
        <name>pyridoxal 5'-phosphate</name>
        <dbReference type="ChEBI" id="CHEBI:597326"/>
    </cofactor>
</comment>
<keyword evidence="7 9" id="KW-0119">Carbohydrate metabolism</keyword>
<protein>
    <recommendedName>
        <fullName evidence="9">Alpha-1,4 glucan phosphorylase</fullName>
        <ecNumber evidence="9">2.4.1.1</ecNumber>
    </recommendedName>
</protein>
<feature type="non-terminal residue" evidence="10">
    <location>
        <position position="1"/>
    </location>
</feature>
<dbReference type="PANTHER" id="PTHR11468:SF3">
    <property type="entry name" value="GLYCOGEN PHOSPHORYLASE, LIVER FORM"/>
    <property type="match status" value="1"/>
</dbReference>
<dbReference type="InterPro" id="IPR035090">
    <property type="entry name" value="Pyridoxal_P_attach_site"/>
</dbReference>
<sequence>FLPNYNVSLAEAIIPAADLSEQISTAGLEASGTSNMKFALNGALTIGTLDGANVEMSQRIGLEHMFIFGLSAQQVEQRRQAGELEMGGVIAASPRLEEALEAIRSGLFSADDRSRYEGLVDGLVHDDRFMLCADFEAYWHAQCRVEEVWREPDRWWRSALLNVARIGWFSADRTISEYARDIWKL</sequence>
<dbReference type="EC" id="2.4.1.1" evidence="9"/>
<dbReference type="GO" id="GO:0030170">
    <property type="term" value="F:pyridoxal phosphate binding"/>
    <property type="evidence" value="ECO:0007669"/>
    <property type="project" value="TreeGrafter"/>
</dbReference>
<proteinExistence type="inferred from homology"/>
<dbReference type="Pfam" id="PF00343">
    <property type="entry name" value="Phosphorylase"/>
    <property type="match status" value="1"/>
</dbReference>
<comment type="similarity">
    <text evidence="3 9">Belongs to the glycogen phosphorylase family.</text>
</comment>
<dbReference type="GO" id="GO:0005737">
    <property type="term" value="C:cytoplasm"/>
    <property type="evidence" value="ECO:0007669"/>
    <property type="project" value="TreeGrafter"/>
</dbReference>
<name>A0A367M235_PSEAI</name>
<evidence type="ECO:0000256" key="3">
    <source>
        <dbReference type="ARBA" id="ARBA00006047"/>
    </source>
</evidence>
<evidence type="ECO:0000313" key="11">
    <source>
        <dbReference type="Proteomes" id="UP000253594"/>
    </source>
</evidence>
<dbReference type="InterPro" id="IPR000811">
    <property type="entry name" value="Glyco_trans_35"/>
</dbReference>
<dbReference type="AlphaFoldDB" id="A0A367M235"/>
<evidence type="ECO:0000256" key="5">
    <source>
        <dbReference type="ARBA" id="ARBA00022679"/>
    </source>
</evidence>
<evidence type="ECO:0000313" key="10">
    <source>
        <dbReference type="EMBL" id="RCI71023.1"/>
    </source>
</evidence>
<dbReference type="Gene3D" id="3.40.50.2000">
    <property type="entry name" value="Glycogen Phosphorylase B"/>
    <property type="match status" value="1"/>
</dbReference>
<evidence type="ECO:0000256" key="2">
    <source>
        <dbReference type="ARBA" id="ARBA00001933"/>
    </source>
</evidence>
<keyword evidence="5 9" id="KW-0808">Transferase</keyword>
<dbReference type="PROSITE" id="PS00102">
    <property type="entry name" value="PHOSPHORYLASE"/>
    <property type="match status" value="1"/>
</dbReference>
<organism evidence="10 11">
    <name type="scientific">Pseudomonas aeruginosa</name>
    <dbReference type="NCBI Taxonomy" id="287"/>
    <lineage>
        <taxon>Bacteria</taxon>
        <taxon>Pseudomonadati</taxon>
        <taxon>Pseudomonadota</taxon>
        <taxon>Gammaproteobacteria</taxon>
        <taxon>Pseudomonadales</taxon>
        <taxon>Pseudomonadaceae</taxon>
        <taxon>Pseudomonas</taxon>
    </lineage>
</organism>
<comment type="function">
    <text evidence="9">Allosteric enzyme that catalyzes the rate-limiting step in glycogen catabolism, the phosphorolytic cleavage of glycogen to produce glucose-1-phosphate, and plays a central role in maintaining cellular and organismal glucose homeostasis.</text>
</comment>
<evidence type="ECO:0000256" key="7">
    <source>
        <dbReference type="ARBA" id="ARBA00023277"/>
    </source>
</evidence>
<dbReference type="GO" id="GO:0005980">
    <property type="term" value="P:glycogen catabolic process"/>
    <property type="evidence" value="ECO:0007669"/>
    <property type="project" value="TreeGrafter"/>
</dbReference>
<evidence type="ECO:0000256" key="4">
    <source>
        <dbReference type="ARBA" id="ARBA00022676"/>
    </source>
</evidence>
<comment type="catalytic activity">
    <reaction evidence="1 9">
        <text>[(1-&gt;4)-alpha-D-glucosyl](n) + phosphate = [(1-&gt;4)-alpha-D-glucosyl](n-1) + alpha-D-glucose 1-phosphate</text>
        <dbReference type="Rhea" id="RHEA:41732"/>
        <dbReference type="Rhea" id="RHEA-COMP:9584"/>
        <dbReference type="Rhea" id="RHEA-COMP:9586"/>
        <dbReference type="ChEBI" id="CHEBI:15444"/>
        <dbReference type="ChEBI" id="CHEBI:43474"/>
        <dbReference type="ChEBI" id="CHEBI:58601"/>
        <dbReference type="EC" id="2.4.1.1"/>
    </reaction>
</comment>
<evidence type="ECO:0000256" key="8">
    <source>
        <dbReference type="ARBA" id="ARBA00025174"/>
    </source>
</evidence>
<keyword evidence="4 9" id="KW-0328">Glycosyltransferase</keyword>
<dbReference type="PANTHER" id="PTHR11468">
    <property type="entry name" value="GLYCOGEN PHOSPHORYLASE"/>
    <property type="match status" value="1"/>
</dbReference>
<accession>A0A367M235</accession>